<evidence type="ECO:0000256" key="4">
    <source>
        <dbReference type="SAM" id="MobiDB-lite"/>
    </source>
</evidence>
<dbReference type="PANTHER" id="PTHR15245:SF20">
    <property type="entry name" value="SYMPLEKIN"/>
    <property type="match status" value="1"/>
</dbReference>
<dbReference type="EMBL" id="MCFL01000003">
    <property type="protein sequence ID" value="ORZ40532.1"/>
    <property type="molecule type" value="Genomic_DNA"/>
</dbReference>
<dbReference type="PANTHER" id="PTHR15245">
    <property type="entry name" value="SYMPLEKIN-RELATED"/>
    <property type="match status" value="1"/>
</dbReference>
<gene>
    <name evidence="7" type="ORF">BCR44DRAFT_37694</name>
</gene>
<feature type="region of interest" description="Disordered" evidence="4">
    <location>
        <begin position="565"/>
        <end position="587"/>
    </location>
</feature>
<keyword evidence="8" id="KW-1185">Reference proteome</keyword>
<feature type="compositionally biased region" description="Basic and acidic residues" evidence="4">
    <location>
        <begin position="401"/>
        <end position="412"/>
    </location>
</feature>
<dbReference type="OrthoDB" id="331600at2759"/>
<evidence type="ECO:0000256" key="2">
    <source>
        <dbReference type="ARBA" id="ARBA00022664"/>
    </source>
</evidence>
<evidence type="ECO:0000313" key="8">
    <source>
        <dbReference type="Proteomes" id="UP000193411"/>
    </source>
</evidence>
<dbReference type="GO" id="GO:0005847">
    <property type="term" value="C:mRNA cleavage and polyadenylation specificity factor complex"/>
    <property type="evidence" value="ECO:0007669"/>
    <property type="project" value="TreeGrafter"/>
</dbReference>
<feature type="compositionally biased region" description="Low complexity" evidence="4">
    <location>
        <begin position="390"/>
        <end position="400"/>
    </location>
</feature>
<feature type="compositionally biased region" description="Acidic residues" evidence="4">
    <location>
        <begin position="498"/>
        <end position="519"/>
    </location>
</feature>
<dbReference type="InterPro" id="IPR022075">
    <property type="entry name" value="Symplekin_C"/>
</dbReference>
<dbReference type="Pfam" id="PF11935">
    <property type="entry name" value="SYMPK_PTA1_N"/>
    <property type="match status" value="1"/>
</dbReference>
<sequence length="1305" mass="139923">MSTPASLTGMDPAALAQALSTPQGVVGTIQAAFALPDMNQKVALLRMAADSALNVHPQLVAALIQQILPTLTTDPSPAYREWLVGFVDDALTNQGLDFNSRVTIACQVVQPICDRLRDPAPVVIKAAVKAFGGLAVVFFEKAIIDPSFASTWQSMLQIRDIVLPYIVSDSTTEGVKLAILKFIQVLTLLLSHAPNTSPPPQHRPNMNLASFPSLARVPPNHPTMRVADLTAAGNAMVTGLVQIMVMPVNSAQIVTACISLLTELAKDRPAFTPSITKGLLSLITSAQRDRAADKIDQASILRTIKISLLGLVNSPHIDRDVRNQVIQALEGLGARWHEIQHRPSLHTPVQPNQVPRSATSTPPLVGGPGAERSTPPVGQVQRGPQPPAAPIASAAAAAAPARRDPDELERARQERLALSQAIQQTLPLASLALPIVVELIVQSMQVVPRDEALYAIERLEQELRALPQQDDSVPEQQSSEGGSRKRKRGEDVVKGKQEDEDEDMIVPDEDDDENDDEEHEDGRGDTTSKRRRGLFQGLSGGKPSLDPLDAFRALLAAEHKLSDDGHLASLPTTSNTAHAGRKPLRTNTGRSDWIRKLMSLIRSFPPATADACRGELAAWVLADVPARGDVALAWILHEWRVDAGVAHAWHMKLVEGVFEHPSKVDPKDIKLVRLIVDVPPPPAVAKPNPSEQDMDVDGAAAQAKDDVLMARIRDTCLHHQQDDAANNGGTSGPLLIPLIRALKEFVDFSPVRRDAALGVLFEMAQHANKLIRSPAVIALKKYFPDNAVLGPRVREFAAGGLAKLVQEITPEQVRAAVVKDEKENADAAAAAAIAAAEAKVQGATDGVMASDVVAKPAPAAAADSLDSIVLARAGLMLALCSRDASLLSEILGAYAQLAHVPEVQAVIRSQVTPLIRALVGQYVAEHPGELPPGLINVITTFPAGAESLALRILVVLTECVAVTNELVEAVKRVHDERALGGKFLLPVLSHLDKDYILSHLGELVDLVDTTEQSHKVFREATNRICTGDTPQISPADFFLALHDDQTCGGNRDRIRKSIDAIQVCISHTSTFTPATVLAALTSLLDARAPPAWPKLLFRTAMNMYTAHKDAVVTPLKQLLHKAAVREMWTHPAMLEGWLRLYTWMLPSSLALALMLPPNVLVTLLERAPEVREQLVAFIETRGVQNQPRVIAAWPVLMGVDGQQQEEEGSAAGDGSADMQQDQGQDSEGHAVVSEGGDVEVSGKEKGAGEDAQPAVEQEEQTSESAAADQNSSTSRDVESALSDVTSLSSAPASAPLSEEDDASSS</sequence>
<dbReference type="Pfam" id="PF12295">
    <property type="entry name" value="Symplekin_C"/>
    <property type="match status" value="1"/>
</dbReference>
<feature type="region of interest" description="Disordered" evidence="4">
    <location>
        <begin position="1203"/>
        <end position="1305"/>
    </location>
</feature>
<evidence type="ECO:0000256" key="1">
    <source>
        <dbReference type="ARBA" id="ARBA00004123"/>
    </source>
</evidence>
<protein>
    <recommendedName>
        <fullName evidence="9">Symplekin tight junction protein C terminal-domain-containing protein</fullName>
    </recommendedName>
</protein>
<keyword evidence="3" id="KW-0539">Nucleus</keyword>
<reference evidence="7 8" key="1">
    <citation type="submission" date="2016-07" db="EMBL/GenBank/DDBJ databases">
        <title>Pervasive Adenine N6-methylation of Active Genes in Fungi.</title>
        <authorList>
            <consortium name="DOE Joint Genome Institute"/>
            <person name="Mondo S.J."/>
            <person name="Dannebaum R.O."/>
            <person name="Kuo R.C."/>
            <person name="Labutti K."/>
            <person name="Haridas S."/>
            <person name="Kuo A."/>
            <person name="Salamov A."/>
            <person name="Ahrendt S.R."/>
            <person name="Lipzen A."/>
            <person name="Sullivan W."/>
            <person name="Andreopoulos W.B."/>
            <person name="Clum A."/>
            <person name="Lindquist E."/>
            <person name="Daum C."/>
            <person name="Ramamoorthy G.K."/>
            <person name="Gryganskyi A."/>
            <person name="Culley D."/>
            <person name="Magnuson J.K."/>
            <person name="James T.Y."/>
            <person name="O'Malley M.A."/>
            <person name="Stajich J.E."/>
            <person name="Spatafora J.W."/>
            <person name="Visel A."/>
            <person name="Grigoriev I.V."/>
        </authorList>
    </citation>
    <scope>NUCLEOTIDE SEQUENCE [LARGE SCALE GENOMIC DNA]</scope>
    <source>
        <strain evidence="7 8">PL171</strain>
    </source>
</reference>
<dbReference type="InterPro" id="IPR011989">
    <property type="entry name" value="ARM-like"/>
</dbReference>
<evidence type="ECO:0008006" key="9">
    <source>
        <dbReference type="Google" id="ProtNLM"/>
    </source>
</evidence>
<feature type="compositionally biased region" description="Polar residues" evidence="4">
    <location>
        <begin position="469"/>
        <end position="481"/>
    </location>
</feature>
<accession>A0A1Y2I4T8</accession>
<evidence type="ECO:0000259" key="5">
    <source>
        <dbReference type="Pfam" id="PF11935"/>
    </source>
</evidence>
<feature type="compositionally biased region" description="Basic and acidic residues" evidence="4">
    <location>
        <begin position="488"/>
        <end position="497"/>
    </location>
</feature>
<dbReference type="Proteomes" id="UP000193411">
    <property type="component" value="Unassembled WGS sequence"/>
</dbReference>
<dbReference type="InterPro" id="IPR016024">
    <property type="entry name" value="ARM-type_fold"/>
</dbReference>
<dbReference type="STRING" id="765915.A0A1Y2I4T8"/>
<feature type="compositionally biased region" description="Low complexity" evidence="4">
    <location>
        <begin position="1286"/>
        <end position="1296"/>
    </location>
</feature>
<feature type="region of interest" description="Disordered" evidence="4">
    <location>
        <begin position="345"/>
        <end position="412"/>
    </location>
</feature>
<feature type="compositionally biased region" description="Polar residues" evidence="4">
    <location>
        <begin position="347"/>
        <end position="362"/>
    </location>
</feature>
<keyword evidence="2" id="KW-0507">mRNA processing</keyword>
<proteinExistence type="predicted"/>
<comment type="caution">
    <text evidence="7">The sequence shown here is derived from an EMBL/GenBank/DDBJ whole genome shotgun (WGS) entry which is preliminary data.</text>
</comment>
<dbReference type="InterPro" id="IPR032460">
    <property type="entry name" value="Symplekin/Pta1_N"/>
</dbReference>
<dbReference type="GO" id="GO:0006397">
    <property type="term" value="P:mRNA processing"/>
    <property type="evidence" value="ECO:0007669"/>
    <property type="project" value="UniProtKB-KW"/>
</dbReference>
<organism evidence="7 8">
    <name type="scientific">Catenaria anguillulae PL171</name>
    <dbReference type="NCBI Taxonomy" id="765915"/>
    <lineage>
        <taxon>Eukaryota</taxon>
        <taxon>Fungi</taxon>
        <taxon>Fungi incertae sedis</taxon>
        <taxon>Blastocladiomycota</taxon>
        <taxon>Blastocladiomycetes</taxon>
        <taxon>Blastocladiales</taxon>
        <taxon>Catenariaceae</taxon>
        <taxon>Catenaria</taxon>
    </lineage>
</organism>
<feature type="region of interest" description="Disordered" evidence="4">
    <location>
        <begin position="465"/>
        <end position="541"/>
    </location>
</feature>
<feature type="domain" description="Symplekin C-terminal" evidence="6">
    <location>
        <begin position="982"/>
        <end position="1165"/>
    </location>
</feature>
<dbReference type="InterPro" id="IPR021850">
    <property type="entry name" value="Symplekin/Pta1"/>
</dbReference>
<evidence type="ECO:0000313" key="7">
    <source>
        <dbReference type="EMBL" id="ORZ40532.1"/>
    </source>
</evidence>
<evidence type="ECO:0000256" key="3">
    <source>
        <dbReference type="ARBA" id="ARBA00023242"/>
    </source>
</evidence>
<name>A0A1Y2I4T8_9FUNG</name>
<dbReference type="SUPFAM" id="SSF48371">
    <property type="entry name" value="ARM repeat"/>
    <property type="match status" value="1"/>
</dbReference>
<dbReference type="Gene3D" id="1.25.10.10">
    <property type="entry name" value="Leucine-rich Repeat Variant"/>
    <property type="match status" value="1"/>
</dbReference>
<evidence type="ECO:0000259" key="6">
    <source>
        <dbReference type="Pfam" id="PF12295"/>
    </source>
</evidence>
<feature type="domain" description="Symplekin/Pta1 N-terminal" evidence="5">
    <location>
        <begin position="121"/>
        <end position="341"/>
    </location>
</feature>
<comment type="subcellular location">
    <subcellularLocation>
        <location evidence="1">Nucleus</location>
    </subcellularLocation>
</comment>